<dbReference type="Proteomes" id="UP001286456">
    <property type="component" value="Unassembled WGS sequence"/>
</dbReference>
<dbReference type="AlphaFoldDB" id="A0AAE0ML22"/>
<keyword evidence="3" id="KW-1185">Reference proteome</keyword>
<sequence length="226" mass="23826">MTRRQLVPVPHAKSEQGMAPTALPWPFRTVSVSAVSTDRRAKYGLRDVSHRANSTLKCTECVFMQMIACGILFLTGCQLLDGAGQACRASCIINSIVNNPAQQHASAAAAAPHIRSSGPRVGEASGLAGNQTQSAGEQAHQTAKPRAPLRDWAVQSRVRPTPGAASDHGSPPPTSVVGLSGLQDASQTTGRKGLDHQILKSPLSRPPLEESTHGSRSHRVAITARP</sequence>
<accession>A0AAE0ML22</accession>
<gene>
    <name evidence="2" type="ORF">B0T19DRAFT_13725</name>
</gene>
<name>A0AAE0ML22_9PEZI</name>
<evidence type="ECO:0000313" key="3">
    <source>
        <dbReference type="Proteomes" id="UP001286456"/>
    </source>
</evidence>
<feature type="compositionally biased region" description="Polar residues" evidence="1">
    <location>
        <begin position="128"/>
        <end position="141"/>
    </location>
</feature>
<dbReference type="EMBL" id="JAUEPO010000001">
    <property type="protein sequence ID" value="KAK3335613.1"/>
    <property type="molecule type" value="Genomic_DNA"/>
</dbReference>
<reference evidence="2" key="1">
    <citation type="journal article" date="2023" name="Mol. Phylogenet. Evol.">
        <title>Genome-scale phylogeny and comparative genomics of the fungal order Sordariales.</title>
        <authorList>
            <person name="Hensen N."/>
            <person name="Bonometti L."/>
            <person name="Westerberg I."/>
            <person name="Brannstrom I.O."/>
            <person name="Guillou S."/>
            <person name="Cros-Aarteil S."/>
            <person name="Calhoun S."/>
            <person name="Haridas S."/>
            <person name="Kuo A."/>
            <person name="Mondo S."/>
            <person name="Pangilinan J."/>
            <person name="Riley R."/>
            <person name="LaButti K."/>
            <person name="Andreopoulos B."/>
            <person name="Lipzen A."/>
            <person name="Chen C."/>
            <person name="Yan M."/>
            <person name="Daum C."/>
            <person name="Ng V."/>
            <person name="Clum A."/>
            <person name="Steindorff A."/>
            <person name="Ohm R.A."/>
            <person name="Martin F."/>
            <person name="Silar P."/>
            <person name="Natvig D.O."/>
            <person name="Lalanne C."/>
            <person name="Gautier V."/>
            <person name="Ament-Velasquez S.L."/>
            <person name="Kruys A."/>
            <person name="Hutchinson M.I."/>
            <person name="Powell A.J."/>
            <person name="Barry K."/>
            <person name="Miller A.N."/>
            <person name="Grigoriev I.V."/>
            <person name="Debuchy R."/>
            <person name="Gladieux P."/>
            <person name="Hiltunen Thoren M."/>
            <person name="Johannesson H."/>
        </authorList>
    </citation>
    <scope>NUCLEOTIDE SEQUENCE</scope>
    <source>
        <strain evidence="2">SMH4131-1</strain>
    </source>
</reference>
<feature type="region of interest" description="Disordered" evidence="1">
    <location>
        <begin position="108"/>
        <end position="226"/>
    </location>
</feature>
<organism evidence="2 3">
    <name type="scientific">Cercophora scortea</name>
    <dbReference type="NCBI Taxonomy" id="314031"/>
    <lineage>
        <taxon>Eukaryota</taxon>
        <taxon>Fungi</taxon>
        <taxon>Dikarya</taxon>
        <taxon>Ascomycota</taxon>
        <taxon>Pezizomycotina</taxon>
        <taxon>Sordariomycetes</taxon>
        <taxon>Sordariomycetidae</taxon>
        <taxon>Sordariales</taxon>
        <taxon>Lasiosphaeriaceae</taxon>
        <taxon>Cercophora</taxon>
    </lineage>
</organism>
<reference evidence="2" key="2">
    <citation type="submission" date="2023-06" db="EMBL/GenBank/DDBJ databases">
        <authorList>
            <consortium name="Lawrence Berkeley National Laboratory"/>
            <person name="Haridas S."/>
            <person name="Hensen N."/>
            <person name="Bonometti L."/>
            <person name="Westerberg I."/>
            <person name="Brannstrom I.O."/>
            <person name="Guillou S."/>
            <person name="Cros-Aarteil S."/>
            <person name="Calhoun S."/>
            <person name="Kuo A."/>
            <person name="Mondo S."/>
            <person name="Pangilinan J."/>
            <person name="Riley R."/>
            <person name="Labutti K."/>
            <person name="Andreopoulos B."/>
            <person name="Lipzen A."/>
            <person name="Chen C."/>
            <person name="Yanf M."/>
            <person name="Daum C."/>
            <person name="Ng V."/>
            <person name="Clum A."/>
            <person name="Steindorff A."/>
            <person name="Ohm R."/>
            <person name="Martin F."/>
            <person name="Silar P."/>
            <person name="Natvig D."/>
            <person name="Lalanne C."/>
            <person name="Gautier V."/>
            <person name="Ament-Velasquez S.L."/>
            <person name="Kruys A."/>
            <person name="Hutchinson M.I."/>
            <person name="Powell A.J."/>
            <person name="Barry K."/>
            <person name="Miller A.N."/>
            <person name="Grigoriev I.V."/>
            <person name="Debuchy R."/>
            <person name="Gladieux P."/>
            <person name="Thoren M.H."/>
            <person name="Johannesson H."/>
        </authorList>
    </citation>
    <scope>NUCLEOTIDE SEQUENCE</scope>
    <source>
        <strain evidence="2">SMH4131-1</strain>
    </source>
</reference>
<evidence type="ECO:0000256" key="1">
    <source>
        <dbReference type="SAM" id="MobiDB-lite"/>
    </source>
</evidence>
<evidence type="ECO:0000313" key="2">
    <source>
        <dbReference type="EMBL" id="KAK3335613.1"/>
    </source>
</evidence>
<comment type="caution">
    <text evidence="2">The sequence shown here is derived from an EMBL/GenBank/DDBJ whole genome shotgun (WGS) entry which is preliminary data.</text>
</comment>
<proteinExistence type="predicted"/>
<protein>
    <submittedName>
        <fullName evidence="2">Uncharacterized protein</fullName>
    </submittedName>
</protein>